<keyword evidence="10" id="KW-0436">Ligase</keyword>
<dbReference type="GO" id="GO:0005524">
    <property type="term" value="F:ATP binding"/>
    <property type="evidence" value="ECO:0007669"/>
    <property type="project" value="UniProtKB-KW"/>
</dbReference>
<dbReference type="InterPro" id="IPR029055">
    <property type="entry name" value="Ntn_hydrolases_N"/>
</dbReference>
<dbReference type="EMBL" id="JACHOR010000003">
    <property type="protein sequence ID" value="MBB5746344.1"/>
    <property type="molecule type" value="Genomic_DNA"/>
</dbReference>
<name>A0A7W9CIY8_9CAUL</name>
<dbReference type="Pfam" id="PF00733">
    <property type="entry name" value="Asn_synthase"/>
    <property type="match status" value="1"/>
</dbReference>
<keyword evidence="11" id="KW-1185">Reference proteome</keyword>
<dbReference type="CDD" id="cd00712">
    <property type="entry name" value="AsnB"/>
    <property type="match status" value="1"/>
</dbReference>
<evidence type="ECO:0000256" key="2">
    <source>
        <dbReference type="ARBA" id="ARBA00005752"/>
    </source>
</evidence>
<gene>
    <name evidence="10" type="ORF">GGR13_001948</name>
</gene>
<dbReference type="PROSITE" id="PS51278">
    <property type="entry name" value="GATASE_TYPE_2"/>
    <property type="match status" value="1"/>
</dbReference>
<dbReference type="AlphaFoldDB" id="A0A7W9CIY8"/>
<evidence type="ECO:0000256" key="6">
    <source>
        <dbReference type="ARBA" id="ARBA00022962"/>
    </source>
</evidence>
<dbReference type="RefSeq" id="WP_183213322.1">
    <property type="nucleotide sequence ID" value="NZ_JACHOR010000003.1"/>
</dbReference>
<comment type="pathway">
    <text evidence="1">Amino-acid biosynthesis; L-asparagine biosynthesis; L-asparagine from L-aspartate (L-Gln route): step 1/1.</text>
</comment>
<dbReference type="CDD" id="cd01991">
    <property type="entry name" value="Asn_synthase_B_C"/>
    <property type="match status" value="1"/>
</dbReference>
<dbReference type="InterPro" id="IPR006426">
    <property type="entry name" value="Asn_synth_AEB"/>
</dbReference>
<evidence type="ECO:0000313" key="11">
    <source>
        <dbReference type="Proteomes" id="UP000545037"/>
    </source>
</evidence>
<dbReference type="InterPro" id="IPR001962">
    <property type="entry name" value="Asn_synthase"/>
</dbReference>
<evidence type="ECO:0000256" key="4">
    <source>
        <dbReference type="ARBA" id="ARBA00022741"/>
    </source>
</evidence>
<dbReference type="GO" id="GO:0004066">
    <property type="term" value="F:asparagine synthase (glutamine-hydrolyzing) activity"/>
    <property type="evidence" value="ECO:0007669"/>
    <property type="project" value="UniProtKB-EC"/>
</dbReference>
<dbReference type="InterPro" id="IPR017932">
    <property type="entry name" value="GATase_2_dom"/>
</dbReference>
<evidence type="ECO:0000256" key="1">
    <source>
        <dbReference type="ARBA" id="ARBA00005187"/>
    </source>
</evidence>
<dbReference type="Proteomes" id="UP000545037">
    <property type="component" value="Unassembled WGS sequence"/>
</dbReference>
<comment type="similarity">
    <text evidence="2">Belongs to the asparagine synthetase family.</text>
</comment>
<proteinExistence type="inferred from homology"/>
<evidence type="ECO:0000259" key="9">
    <source>
        <dbReference type="PROSITE" id="PS51278"/>
    </source>
</evidence>
<sequence>MIRGIAGLVSTNGTPVDADHVERMLTAMGKRTDKIHGLYQSRLAAFGLGGPVSDTWPIKCSGANLVSIADLRLDNRNELAEILGCNASDDAVLSNAYQTWGADCVTHIHGDFSFAFWDEDKSELFLARDRFGVRPLVYTIGDGWFAFASEVKALLALPEVARESPELRIAEFLSGRMPQVSETMFTTIHRLPGGHQMVVRAGSNEATPAPYWTWQLPPQTISTTPHTTLAELFTDAVNRRAPKDSPTAVTLSGGLDSSAVAATMAKYRGHGDPPVSTFSLVFDKYPDLSERSYIQSLLDLGSYDPHFLDLETEDPFENFSELLSRQDGLFQTGGLGMGRSLLEGLPPGTVVLDGHGGDEVISHGYERLDELAEQGRWRQFWTEVKGASLMAGANPIRALVDFYALYGRGGWLVKKLLKRFARRSDLASAAPSILSDRLATKLAGSAADSVDGGPRPSARAKHMAVLGWPGQQHVLEVLDRDAAGRGHEARSPFWDERLIEFMLSVPASEKLKGGHTRRIMRDAMADRLPDLIRWRQDKHDFNHHFARGLKSSPAASAQRFQDEADRLSRYMNLPVIASARERIIQSGANADGNDVNILWRATAVAEWLSYADQNGIRVVE</sequence>
<keyword evidence="6" id="KW-0315">Glutamine amidotransferase</keyword>
<dbReference type="PIRSF" id="PIRSF001589">
    <property type="entry name" value="Asn_synthetase_glu-h"/>
    <property type="match status" value="1"/>
</dbReference>
<feature type="domain" description="Glutamine amidotransferase type-2" evidence="9">
    <location>
        <begin position="1"/>
        <end position="202"/>
    </location>
</feature>
<dbReference type="InterPro" id="IPR014729">
    <property type="entry name" value="Rossmann-like_a/b/a_fold"/>
</dbReference>
<protein>
    <recommendedName>
        <fullName evidence="3">asparagine synthase (glutamine-hydrolyzing)</fullName>
        <ecNumber evidence="3">6.3.5.4</ecNumber>
    </recommendedName>
</protein>
<comment type="caution">
    <text evidence="10">The sequence shown here is derived from an EMBL/GenBank/DDBJ whole genome shotgun (WGS) entry which is preliminary data.</text>
</comment>
<dbReference type="Gene3D" id="3.40.50.620">
    <property type="entry name" value="HUPs"/>
    <property type="match status" value="2"/>
</dbReference>
<dbReference type="PANTHER" id="PTHR43284">
    <property type="entry name" value="ASPARAGINE SYNTHETASE (GLUTAMINE-HYDROLYZING)"/>
    <property type="match status" value="1"/>
</dbReference>
<dbReference type="PANTHER" id="PTHR43284:SF1">
    <property type="entry name" value="ASPARAGINE SYNTHETASE"/>
    <property type="match status" value="1"/>
</dbReference>
<evidence type="ECO:0000256" key="7">
    <source>
        <dbReference type="ARBA" id="ARBA00048741"/>
    </source>
</evidence>
<evidence type="ECO:0000313" key="10">
    <source>
        <dbReference type="EMBL" id="MBB5746344.1"/>
    </source>
</evidence>
<dbReference type="SUPFAM" id="SSF56235">
    <property type="entry name" value="N-terminal nucleophile aminohydrolases (Ntn hydrolases)"/>
    <property type="match status" value="1"/>
</dbReference>
<evidence type="ECO:0000256" key="8">
    <source>
        <dbReference type="PIRSR" id="PIRSR001589-2"/>
    </source>
</evidence>
<organism evidence="10 11">
    <name type="scientific">Brevundimonas variabilis</name>
    <dbReference type="NCBI Taxonomy" id="74312"/>
    <lineage>
        <taxon>Bacteria</taxon>
        <taxon>Pseudomonadati</taxon>
        <taxon>Pseudomonadota</taxon>
        <taxon>Alphaproteobacteria</taxon>
        <taxon>Caulobacterales</taxon>
        <taxon>Caulobacteraceae</taxon>
        <taxon>Brevundimonas</taxon>
    </lineage>
</organism>
<comment type="catalytic activity">
    <reaction evidence="7">
        <text>L-aspartate + L-glutamine + ATP + H2O = L-asparagine + L-glutamate + AMP + diphosphate + H(+)</text>
        <dbReference type="Rhea" id="RHEA:12228"/>
        <dbReference type="ChEBI" id="CHEBI:15377"/>
        <dbReference type="ChEBI" id="CHEBI:15378"/>
        <dbReference type="ChEBI" id="CHEBI:29985"/>
        <dbReference type="ChEBI" id="CHEBI:29991"/>
        <dbReference type="ChEBI" id="CHEBI:30616"/>
        <dbReference type="ChEBI" id="CHEBI:33019"/>
        <dbReference type="ChEBI" id="CHEBI:58048"/>
        <dbReference type="ChEBI" id="CHEBI:58359"/>
        <dbReference type="ChEBI" id="CHEBI:456215"/>
        <dbReference type="EC" id="6.3.5.4"/>
    </reaction>
</comment>
<dbReference type="InterPro" id="IPR033738">
    <property type="entry name" value="AsnB_N"/>
</dbReference>
<feature type="binding site" evidence="8">
    <location>
        <position position="89"/>
    </location>
    <ligand>
        <name>L-glutamine</name>
        <dbReference type="ChEBI" id="CHEBI:58359"/>
    </ligand>
</feature>
<evidence type="ECO:0000256" key="3">
    <source>
        <dbReference type="ARBA" id="ARBA00012737"/>
    </source>
</evidence>
<dbReference type="InterPro" id="IPR051786">
    <property type="entry name" value="ASN_synthetase/amidase"/>
</dbReference>
<dbReference type="Gene3D" id="3.60.20.10">
    <property type="entry name" value="Glutamine Phosphoribosylpyrophosphate, subunit 1, domain 1"/>
    <property type="match status" value="1"/>
</dbReference>
<dbReference type="EC" id="6.3.5.4" evidence="3"/>
<keyword evidence="4 8" id="KW-0547">Nucleotide-binding</keyword>
<dbReference type="SUPFAM" id="SSF52402">
    <property type="entry name" value="Adenine nucleotide alpha hydrolases-like"/>
    <property type="match status" value="1"/>
</dbReference>
<accession>A0A7W9CIY8</accession>
<evidence type="ECO:0000256" key="5">
    <source>
        <dbReference type="ARBA" id="ARBA00022840"/>
    </source>
</evidence>
<keyword evidence="5 8" id="KW-0067">ATP-binding</keyword>
<dbReference type="GO" id="GO:0006529">
    <property type="term" value="P:asparagine biosynthetic process"/>
    <property type="evidence" value="ECO:0007669"/>
    <property type="project" value="InterPro"/>
</dbReference>
<dbReference type="Pfam" id="PF13537">
    <property type="entry name" value="GATase_7"/>
    <property type="match status" value="1"/>
</dbReference>
<reference evidence="10 11" key="1">
    <citation type="submission" date="2020-08" db="EMBL/GenBank/DDBJ databases">
        <title>Genomic Encyclopedia of Type Strains, Phase IV (KMG-IV): sequencing the most valuable type-strain genomes for metagenomic binning, comparative biology and taxonomic classification.</title>
        <authorList>
            <person name="Goeker M."/>
        </authorList>
    </citation>
    <scope>NUCLEOTIDE SEQUENCE [LARGE SCALE GENOMIC DNA]</scope>
    <source>
        <strain evidence="10 11">DSM 4737</strain>
    </source>
</reference>